<dbReference type="Proteomes" id="UP000184758">
    <property type="component" value="Unassembled WGS sequence"/>
</dbReference>
<keyword evidence="3" id="KW-1185">Reference proteome</keyword>
<evidence type="ECO:0000313" key="2">
    <source>
        <dbReference type="EMBL" id="SIO23996.1"/>
    </source>
</evidence>
<dbReference type="RefSeq" id="WP_034545930.1">
    <property type="nucleotide sequence ID" value="NZ_FSRN01000001.1"/>
</dbReference>
<reference evidence="3" key="1">
    <citation type="submission" date="2016-11" db="EMBL/GenBank/DDBJ databases">
        <authorList>
            <person name="Varghese N."/>
            <person name="Submissions S."/>
        </authorList>
    </citation>
    <scope>NUCLEOTIDE SEQUENCE [LARGE SCALE GENOMIC DNA]</scope>
    <source>
        <strain evidence="3">313</strain>
    </source>
</reference>
<dbReference type="PANTHER" id="PTHR43617">
    <property type="entry name" value="L-AMINO ACID N-ACETYLTRANSFERASE"/>
    <property type="match status" value="1"/>
</dbReference>
<feature type="domain" description="N-acetyltransferase" evidence="1">
    <location>
        <begin position="45"/>
        <end position="191"/>
    </location>
</feature>
<dbReference type="PANTHER" id="PTHR43617:SF20">
    <property type="entry name" value="N-ALPHA-ACETYLTRANSFERASE RIMI"/>
    <property type="match status" value="1"/>
</dbReference>
<name>A0A1N6HW58_9LACT</name>
<dbReference type="eggNOG" id="COG0456">
    <property type="taxonomic scope" value="Bacteria"/>
</dbReference>
<dbReference type="InterPro" id="IPR016181">
    <property type="entry name" value="Acyl_CoA_acyltransferase"/>
</dbReference>
<protein>
    <submittedName>
        <fullName evidence="2">Ribosomal-protein-alanine N-acetyltransferase</fullName>
    </submittedName>
</protein>
<evidence type="ECO:0000259" key="1">
    <source>
        <dbReference type="PROSITE" id="PS51186"/>
    </source>
</evidence>
<dbReference type="EMBL" id="FSRN01000001">
    <property type="protein sequence ID" value="SIO23996.1"/>
    <property type="molecule type" value="Genomic_DNA"/>
</dbReference>
<dbReference type="NCBIfam" id="TIGR01575">
    <property type="entry name" value="rimI"/>
    <property type="match status" value="1"/>
</dbReference>
<gene>
    <name evidence="2" type="ORF">SAMN05878443_2123</name>
</gene>
<dbReference type="Pfam" id="PF00583">
    <property type="entry name" value="Acetyltransf_1"/>
    <property type="match status" value="1"/>
</dbReference>
<accession>A0A1N6HW58</accession>
<dbReference type="InterPro" id="IPR000182">
    <property type="entry name" value="GNAT_dom"/>
</dbReference>
<dbReference type="PROSITE" id="PS51186">
    <property type="entry name" value="GNAT"/>
    <property type="match status" value="1"/>
</dbReference>
<dbReference type="InterPro" id="IPR050276">
    <property type="entry name" value="MshD_Acetyltransferase"/>
</dbReference>
<dbReference type="AlphaFoldDB" id="A0A1N6HW58"/>
<evidence type="ECO:0000313" key="3">
    <source>
        <dbReference type="Proteomes" id="UP000184758"/>
    </source>
</evidence>
<dbReference type="InterPro" id="IPR006464">
    <property type="entry name" value="AcTrfase_RimI/Ard1"/>
</dbReference>
<sequence>MLKKFKQWFRNEEIDLLSQPEFSKNLAKRSRLERETIQLSDGSFLKASIGTVSDIADILKIESLCYNGKTPWNKKALEDEIKNNTRAIYLIVRESNKAIGFIGAWLVEEETHITNIAVIPNCQERGVATFLITELQKISQHEGMQKISLEVRISNEKAQRLYDRLGFQKEKIKKDYYTGDLEDALEMSKFL</sequence>
<dbReference type="Gene3D" id="3.40.630.30">
    <property type="match status" value="1"/>
</dbReference>
<dbReference type="OrthoDB" id="9794566at2"/>
<keyword evidence="2" id="KW-0808">Transferase</keyword>
<proteinExistence type="predicted"/>
<dbReference type="STRING" id="28230.SAMN05878443_2123"/>
<organism evidence="2 3">
    <name type="scientific">Carnobacterium alterfunditum</name>
    <dbReference type="NCBI Taxonomy" id="28230"/>
    <lineage>
        <taxon>Bacteria</taxon>
        <taxon>Bacillati</taxon>
        <taxon>Bacillota</taxon>
        <taxon>Bacilli</taxon>
        <taxon>Lactobacillales</taxon>
        <taxon>Carnobacteriaceae</taxon>
        <taxon>Carnobacterium</taxon>
    </lineage>
</organism>
<dbReference type="GO" id="GO:0008999">
    <property type="term" value="F:protein-N-terminal-alanine acetyltransferase activity"/>
    <property type="evidence" value="ECO:0007669"/>
    <property type="project" value="TreeGrafter"/>
</dbReference>
<dbReference type="CDD" id="cd04301">
    <property type="entry name" value="NAT_SF"/>
    <property type="match status" value="1"/>
</dbReference>
<dbReference type="SUPFAM" id="SSF55729">
    <property type="entry name" value="Acyl-CoA N-acyltransferases (Nat)"/>
    <property type="match status" value="1"/>
</dbReference>